<name>A0AAU8G5I7_9MICO</name>
<accession>A0AAU8G5I7</accession>
<dbReference type="InterPro" id="IPR036388">
    <property type="entry name" value="WH-like_DNA-bd_sf"/>
</dbReference>
<feature type="region of interest" description="Disordered" evidence="1">
    <location>
        <begin position="181"/>
        <end position="272"/>
    </location>
</feature>
<dbReference type="SUPFAM" id="SSF46785">
    <property type="entry name" value="Winged helix' DNA-binding domain"/>
    <property type="match status" value="1"/>
</dbReference>
<sequence length="272" mass="29651">MSLGKPALGSDRYARQRPRKPAPPARSKPYDDAPRVPVAGWKTTQLVTSLENAGWGELHGRSMQGVRSTLHALVAALPFGSGAGKATVADIAARAGLTTKWVARCLRLLEDLGVIEWTRGGITIESASKRYGTPGWIRIVKTRLVDLIVAARPLNDARQAQHRAETLARIREIKTKYTRTRIKNQRSRRSDHVELSAHPTPLRGGTGGLEPRPGVPPTSTDSQEHAPRAVPEAAQAPRGYGSSADLMLPTSDVAPPAEARAMRELLRRKTRR</sequence>
<gene>
    <name evidence="2" type="ORF">ABRQ22_06735</name>
</gene>
<dbReference type="InterPro" id="IPR036390">
    <property type="entry name" value="WH_DNA-bd_sf"/>
</dbReference>
<organism evidence="2">
    <name type="scientific">Cellulosimicrobium sp. ES-005</name>
    <dbReference type="NCBI Taxonomy" id="3163031"/>
    <lineage>
        <taxon>Bacteria</taxon>
        <taxon>Bacillati</taxon>
        <taxon>Actinomycetota</taxon>
        <taxon>Actinomycetes</taxon>
        <taxon>Micrococcales</taxon>
        <taxon>Promicromonosporaceae</taxon>
        <taxon>Cellulosimicrobium</taxon>
    </lineage>
</organism>
<proteinExistence type="predicted"/>
<feature type="compositionally biased region" description="Basic and acidic residues" evidence="1">
    <location>
        <begin position="260"/>
        <end position="272"/>
    </location>
</feature>
<dbReference type="AlphaFoldDB" id="A0AAU8G5I7"/>
<reference evidence="2" key="1">
    <citation type="submission" date="2024-06" db="EMBL/GenBank/DDBJ databases">
        <title>Complete genome sequence of the cellulolytic actinobacterium, Cellulosimicrobium ES-005.</title>
        <authorList>
            <person name="Matthews C.T."/>
            <person name="Underwood K.D."/>
            <person name="Ghanchi K.M."/>
            <person name="Fields S.D."/>
            <person name="Gardner S.G."/>
        </authorList>
    </citation>
    <scope>NUCLEOTIDE SEQUENCE</scope>
    <source>
        <strain evidence="2">ES-005</strain>
    </source>
</reference>
<evidence type="ECO:0000256" key="1">
    <source>
        <dbReference type="SAM" id="MobiDB-lite"/>
    </source>
</evidence>
<dbReference type="EMBL" id="CP159290">
    <property type="protein sequence ID" value="XCH31377.1"/>
    <property type="molecule type" value="Genomic_DNA"/>
</dbReference>
<dbReference type="Gene3D" id="1.10.10.10">
    <property type="entry name" value="Winged helix-like DNA-binding domain superfamily/Winged helix DNA-binding domain"/>
    <property type="match status" value="1"/>
</dbReference>
<dbReference type="RefSeq" id="WP_353708994.1">
    <property type="nucleotide sequence ID" value="NZ_CP159290.1"/>
</dbReference>
<evidence type="ECO:0000313" key="2">
    <source>
        <dbReference type="EMBL" id="XCH31377.1"/>
    </source>
</evidence>
<protein>
    <submittedName>
        <fullName evidence="2">Uncharacterized protein</fullName>
    </submittedName>
</protein>
<feature type="region of interest" description="Disordered" evidence="1">
    <location>
        <begin position="1"/>
        <end position="36"/>
    </location>
</feature>